<dbReference type="PIRSF" id="PIRSF006324">
    <property type="entry name" value="LeuE"/>
    <property type="match status" value="1"/>
</dbReference>
<protein>
    <submittedName>
        <fullName evidence="7">Threonine transporter RhtB</fullName>
    </submittedName>
</protein>
<feature type="transmembrane region" description="Helical" evidence="6">
    <location>
        <begin position="76"/>
        <end position="93"/>
    </location>
</feature>
<dbReference type="PANTHER" id="PTHR30086:SF20">
    <property type="entry name" value="ARGININE EXPORTER PROTEIN ARGO-RELATED"/>
    <property type="match status" value="1"/>
</dbReference>
<evidence type="ECO:0000256" key="6">
    <source>
        <dbReference type="SAM" id="Phobius"/>
    </source>
</evidence>
<keyword evidence="8" id="KW-1185">Reference proteome</keyword>
<evidence type="ECO:0000313" key="7">
    <source>
        <dbReference type="EMBL" id="OPX56849.1"/>
    </source>
</evidence>
<organism evidence="7 8">
    <name type="scientific">Oceanospirillum multiglobuliferum</name>
    <dbReference type="NCBI Taxonomy" id="64969"/>
    <lineage>
        <taxon>Bacteria</taxon>
        <taxon>Pseudomonadati</taxon>
        <taxon>Pseudomonadota</taxon>
        <taxon>Gammaproteobacteria</taxon>
        <taxon>Oceanospirillales</taxon>
        <taxon>Oceanospirillaceae</taxon>
        <taxon>Oceanospirillum</taxon>
    </lineage>
</organism>
<dbReference type="STRING" id="64969.SAMN02745127_00358"/>
<comment type="caution">
    <text evidence="7">The sequence shown here is derived from an EMBL/GenBank/DDBJ whole genome shotgun (WGS) entry which is preliminary data.</text>
</comment>
<dbReference type="Pfam" id="PF01810">
    <property type="entry name" value="LysE"/>
    <property type="match status" value="1"/>
</dbReference>
<evidence type="ECO:0000256" key="5">
    <source>
        <dbReference type="ARBA" id="ARBA00023136"/>
    </source>
</evidence>
<keyword evidence="3 6" id="KW-0812">Transmembrane</keyword>
<sequence>MMDFSYFDAGFITFLIAITLLTMAPGVDTVLVIRNTLRGGKTDGLVTSFAICCGLFVHAVVSAAGISLILLQSATLFTVLKLAGAAYLIWLGAKSLWGALQAPKAEADGSNVVSGEVVVSKERALNLGLSFREGFLSNVLNPKTVVFYMAFLPQFIQPEESALYKSLFLASVHFVIANIWQLLLIMAVARAQHLLQQQKVMRWIDGVIGSIMAAFGIKLAADL</sequence>
<dbReference type="InterPro" id="IPR001123">
    <property type="entry name" value="LeuE-type"/>
</dbReference>
<keyword evidence="2" id="KW-1003">Cell membrane</keyword>
<feature type="transmembrane region" description="Helical" evidence="6">
    <location>
        <begin position="168"/>
        <end position="188"/>
    </location>
</feature>
<feature type="transmembrane region" description="Helical" evidence="6">
    <location>
        <begin position="200"/>
        <end position="221"/>
    </location>
</feature>
<feature type="transmembrane region" description="Helical" evidence="6">
    <location>
        <begin position="45"/>
        <end position="70"/>
    </location>
</feature>
<dbReference type="GO" id="GO:0015171">
    <property type="term" value="F:amino acid transmembrane transporter activity"/>
    <property type="evidence" value="ECO:0007669"/>
    <property type="project" value="TreeGrafter"/>
</dbReference>
<keyword evidence="5 6" id="KW-0472">Membrane</keyword>
<keyword evidence="4 6" id="KW-1133">Transmembrane helix</keyword>
<accession>A0A1V4T9E5</accession>
<evidence type="ECO:0000256" key="1">
    <source>
        <dbReference type="ARBA" id="ARBA00004651"/>
    </source>
</evidence>
<evidence type="ECO:0000256" key="4">
    <source>
        <dbReference type="ARBA" id="ARBA00022989"/>
    </source>
</evidence>
<feature type="transmembrane region" description="Helical" evidence="6">
    <location>
        <begin position="135"/>
        <end position="156"/>
    </location>
</feature>
<name>A0A1V4T9E5_9GAMM</name>
<dbReference type="PANTHER" id="PTHR30086">
    <property type="entry name" value="ARGININE EXPORTER PROTEIN ARGO"/>
    <property type="match status" value="1"/>
</dbReference>
<feature type="transmembrane region" description="Helical" evidence="6">
    <location>
        <begin position="12"/>
        <end position="33"/>
    </location>
</feature>
<comment type="subcellular location">
    <subcellularLocation>
        <location evidence="1">Cell membrane</location>
        <topology evidence="1">Multi-pass membrane protein</topology>
    </subcellularLocation>
</comment>
<dbReference type="AlphaFoldDB" id="A0A1V4T9E5"/>
<evidence type="ECO:0000256" key="2">
    <source>
        <dbReference type="ARBA" id="ARBA00022475"/>
    </source>
</evidence>
<evidence type="ECO:0000313" key="8">
    <source>
        <dbReference type="Proteomes" id="UP000191418"/>
    </source>
</evidence>
<proteinExistence type="predicted"/>
<dbReference type="GO" id="GO:0005886">
    <property type="term" value="C:plasma membrane"/>
    <property type="evidence" value="ECO:0007669"/>
    <property type="project" value="UniProtKB-SubCell"/>
</dbReference>
<dbReference type="EMBL" id="MTSM01000002">
    <property type="protein sequence ID" value="OPX56849.1"/>
    <property type="molecule type" value="Genomic_DNA"/>
</dbReference>
<evidence type="ECO:0000256" key="3">
    <source>
        <dbReference type="ARBA" id="ARBA00022692"/>
    </source>
</evidence>
<dbReference type="OrthoDB" id="9804822at2"/>
<dbReference type="Proteomes" id="UP000191418">
    <property type="component" value="Unassembled WGS sequence"/>
</dbReference>
<gene>
    <name evidence="7" type="ORF">BTE48_02410</name>
</gene>
<reference evidence="7 8" key="1">
    <citation type="submission" date="2017-01" db="EMBL/GenBank/DDBJ databases">
        <title>Genome Sequencing of a Marine Spirillum, Oceanospirillum multiglobuliferum ATCC 33336, from Japan.</title>
        <authorList>
            <person name="Carney J.G."/>
            <person name="Trachtenberg A.M."/>
            <person name="Rheaume B.A."/>
            <person name="Linnane J.D."/>
            <person name="Pitts N.L."/>
            <person name="Mykles D.L."/>
            <person name="Maclea K.S."/>
        </authorList>
    </citation>
    <scope>NUCLEOTIDE SEQUENCE [LARGE SCALE GENOMIC DNA]</scope>
    <source>
        <strain evidence="7 8">ATCC 33336</strain>
    </source>
</reference>